<dbReference type="PANTHER" id="PTHR30461">
    <property type="entry name" value="DNA-INVERTASE FROM LAMBDOID PROPHAGE"/>
    <property type="match status" value="1"/>
</dbReference>
<evidence type="ECO:0000259" key="1">
    <source>
        <dbReference type="PROSITE" id="PS51736"/>
    </source>
</evidence>
<feature type="domain" description="Recombinase" evidence="2">
    <location>
        <begin position="179"/>
        <end position="304"/>
    </location>
</feature>
<dbReference type="PROSITE" id="PS51737">
    <property type="entry name" value="RECOMBINASE_DNA_BIND"/>
    <property type="match status" value="1"/>
</dbReference>
<accession>A0A174F1L4</accession>
<dbReference type="Pfam" id="PF00239">
    <property type="entry name" value="Resolvase"/>
    <property type="match status" value="1"/>
</dbReference>
<dbReference type="GO" id="GO:0003677">
    <property type="term" value="F:DNA binding"/>
    <property type="evidence" value="ECO:0007669"/>
    <property type="project" value="InterPro"/>
</dbReference>
<dbReference type="RefSeq" id="WP_055655904.1">
    <property type="nucleotide sequence ID" value="NZ_CABIXC010000006.1"/>
</dbReference>
<dbReference type="Proteomes" id="UP000095651">
    <property type="component" value="Unassembled WGS sequence"/>
</dbReference>
<sequence length="529" mass="61349">MASITKLPAVRADENSHSGLLLRVCAYCRVSTDEEDQLSSFVTQVEYYTSVIQENPNWEFAGIYADEGISGTTIWRRTEFNRMIEKCRKRRIDLILTKSISRFARNVFESIKIIRELKALGIAVYFEKERINTMTAAGELALTIYCSVAEEESASISKNIRWGNQKRMLNGTWLISAAAYGYRKDNEGELIPYPAERVIIERIHDEYLSGIGSYVIAKGLNRDGILSPGGTAWDENAVLQILKNPIYVGDLLCQKTFTEEDIFHKRKKNRGEYPMYLYPDDHEGIISRDKAELVKNLMETRCKLNSIHRGDTDYLARYLFSGRLICGECGHKFKRQKIKVTEKNQYIRWCCKEHIRNNENCSLTGVKETCIEEAFIRLTRKLQDYSHILLEPLLSDMKELQISKEEQINIKKYNEEILNLKKQSHILYRHMSDGNMDSALFMQKSHELKQKIQLLTSARDRVLEESIFDGKINELIELIQIIRNLKPGITRFDGELFQRIIEEAIITKEKTITFHLKSGVKLTERLIEE</sequence>
<dbReference type="InterPro" id="IPR038109">
    <property type="entry name" value="DNA_bind_recomb_sf"/>
</dbReference>
<dbReference type="Gene3D" id="3.40.50.1390">
    <property type="entry name" value="Resolvase, N-terminal catalytic domain"/>
    <property type="match status" value="1"/>
</dbReference>
<dbReference type="SUPFAM" id="SSF53041">
    <property type="entry name" value="Resolvase-like"/>
    <property type="match status" value="1"/>
</dbReference>
<gene>
    <name evidence="3" type="primary">tnpR_1</name>
    <name evidence="3" type="ORF">ERS852407_02761</name>
</gene>
<dbReference type="Pfam" id="PF07508">
    <property type="entry name" value="Recombinase"/>
    <property type="match status" value="1"/>
</dbReference>
<evidence type="ECO:0000313" key="4">
    <source>
        <dbReference type="Proteomes" id="UP000095651"/>
    </source>
</evidence>
<dbReference type="InterPro" id="IPR050639">
    <property type="entry name" value="SSR_resolvase"/>
</dbReference>
<dbReference type="EMBL" id="CYZE01000006">
    <property type="protein sequence ID" value="CUO42085.1"/>
    <property type="molecule type" value="Genomic_DNA"/>
</dbReference>
<dbReference type="PANTHER" id="PTHR30461:SF23">
    <property type="entry name" value="DNA RECOMBINASE-RELATED"/>
    <property type="match status" value="1"/>
</dbReference>
<dbReference type="AlphaFoldDB" id="A0A174F1L4"/>
<reference evidence="3 4" key="1">
    <citation type="submission" date="2015-09" db="EMBL/GenBank/DDBJ databases">
        <authorList>
            <consortium name="Pathogen Informatics"/>
        </authorList>
    </citation>
    <scope>NUCLEOTIDE SEQUENCE [LARGE SCALE GENOMIC DNA]</scope>
    <source>
        <strain evidence="3 4">2789STDY5608850</strain>
    </source>
</reference>
<dbReference type="InterPro" id="IPR011109">
    <property type="entry name" value="DNA_bind_recombinase_dom"/>
</dbReference>
<proteinExistence type="predicted"/>
<dbReference type="InterPro" id="IPR036162">
    <property type="entry name" value="Resolvase-like_N_sf"/>
</dbReference>
<dbReference type="Gene3D" id="3.90.1750.20">
    <property type="entry name" value="Putative Large Serine Recombinase, Chain B, Domain 2"/>
    <property type="match status" value="1"/>
</dbReference>
<dbReference type="InterPro" id="IPR006119">
    <property type="entry name" value="Resolv_N"/>
</dbReference>
<evidence type="ECO:0000313" key="3">
    <source>
        <dbReference type="EMBL" id="CUO42085.1"/>
    </source>
</evidence>
<dbReference type="InterPro" id="IPR025827">
    <property type="entry name" value="Zn_ribbon_recom_dom"/>
</dbReference>
<dbReference type="CDD" id="cd00338">
    <property type="entry name" value="Ser_Recombinase"/>
    <property type="match status" value="1"/>
</dbReference>
<protein>
    <submittedName>
        <fullName evidence="3">Resolvase domain-containing protein</fullName>
    </submittedName>
</protein>
<dbReference type="Pfam" id="PF13408">
    <property type="entry name" value="Zn_ribbon_recom"/>
    <property type="match status" value="1"/>
</dbReference>
<feature type="domain" description="Resolvase/invertase-type recombinase catalytic" evidence="1">
    <location>
        <begin position="23"/>
        <end position="171"/>
    </location>
</feature>
<organism evidence="3 4">
    <name type="scientific">Hungatella hathewayi</name>
    <dbReference type="NCBI Taxonomy" id="154046"/>
    <lineage>
        <taxon>Bacteria</taxon>
        <taxon>Bacillati</taxon>
        <taxon>Bacillota</taxon>
        <taxon>Clostridia</taxon>
        <taxon>Lachnospirales</taxon>
        <taxon>Lachnospiraceae</taxon>
        <taxon>Hungatella</taxon>
    </lineage>
</organism>
<dbReference type="GO" id="GO:0000150">
    <property type="term" value="F:DNA strand exchange activity"/>
    <property type="evidence" value="ECO:0007669"/>
    <property type="project" value="InterPro"/>
</dbReference>
<dbReference type="PROSITE" id="PS51736">
    <property type="entry name" value="RECOMBINASES_3"/>
    <property type="match status" value="1"/>
</dbReference>
<name>A0A174F1L4_9FIRM</name>
<evidence type="ECO:0000259" key="2">
    <source>
        <dbReference type="PROSITE" id="PS51737"/>
    </source>
</evidence>
<dbReference type="SMART" id="SM00857">
    <property type="entry name" value="Resolvase"/>
    <property type="match status" value="1"/>
</dbReference>